<keyword evidence="1" id="KW-0802">TPR repeat</keyword>
<accession>K7A2X2</accession>
<dbReference type="Proteomes" id="UP000006251">
    <property type="component" value="Unassembled WGS sequence"/>
</dbReference>
<dbReference type="PROSITE" id="PS50005">
    <property type="entry name" value="TPR"/>
    <property type="match status" value="1"/>
</dbReference>
<evidence type="ECO:0000313" key="4">
    <source>
        <dbReference type="Proteomes" id="UP000006251"/>
    </source>
</evidence>
<dbReference type="InterPro" id="IPR019734">
    <property type="entry name" value="TPR_rpt"/>
</dbReference>
<protein>
    <submittedName>
        <fullName evidence="3">Uncharacterized protein</fullName>
    </submittedName>
</protein>
<keyword evidence="2" id="KW-0472">Membrane</keyword>
<organism evidence="3 4">
    <name type="scientific">Brumicola pallidula DSM 14239 = ACAM 615</name>
    <dbReference type="NCBI Taxonomy" id="1121922"/>
    <lineage>
        <taxon>Bacteria</taxon>
        <taxon>Pseudomonadati</taxon>
        <taxon>Pseudomonadota</taxon>
        <taxon>Gammaproteobacteria</taxon>
        <taxon>Alteromonadales</taxon>
        <taxon>Alteromonadaceae</taxon>
        <taxon>Brumicola</taxon>
    </lineage>
</organism>
<evidence type="ECO:0000313" key="3">
    <source>
        <dbReference type="EMBL" id="GAC29805.1"/>
    </source>
</evidence>
<gene>
    <name evidence="3" type="ORF">GPAL_2954</name>
</gene>
<comment type="caution">
    <text evidence="3">The sequence shown here is derived from an EMBL/GenBank/DDBJ whole genome shotgun (WGS) entry which is preliminary data.</text>
</comment>
<feature type="transmembrane region" description="Helical" evidence="2">
    <location>
        <begin position="7"/>
        <end position="40"/>
    </location>
</feature>
<dbReference type="OrthoDB" id="8562788at2"/>
<name>K7A2X2_9ALTE</name>
<keyword evidence="4" id="KW-1185">Reference proteome</keyword>
<keyword evidence="2" id="KW-1133">Transmembrane helix</keyword>
<dbReference type="EMBL" id="BAEQ01000050">
    <property type="protein sequence ID" value="GAC29805.1"/>
    <property type="molecule type" value="Genomic_DNA"/>
</dbReference>
<evidence type="ECO:0000256" key="1">
    <source>
        <dbReference type="PROSITE-ProRule" id="PRU00339"/>
    </source>
</evidence>
<reference evidence="4" key="1">
    <citation type="journal article" date="2014" name="Environ. Microbiol.">
        <title>Comparative genomics of the marine bacterial genus Glaciecola reveals the high degree of genomic diversity and genomic characteristic for cold adaptation.</title>
        <authorList>
            <person name="Qin Q.L."/>
            <person name="Xie B.B."/>
            <person name="Yu Y."/>
            <person name="Shu Y.L."/>
            <person name="Rong J.C."/>
            <person name="Zhang Y.J."/>
            <person name="Zhao D.L."/>
            <person name="Chen X.L."/>
            <person name="Zhang X.Y."/>
            <person name="Chen B."/>
            <person name="Zhou B.C."/>
            <person name="Zhang Y.Z."/>
        </authorList>
    </citation>
    <scope>NUCLEOTIDE SEQUENCE [LARGE SCALE GENOMIC DNA]</scope>
    <source>
        <strain evidence="4">ACAM 615</strain>
    </source>
</reference>
<dbReference type="Gene3D" id="1.25.40.10">
    <property type="entry name" value="Tetratricopeptide repeat domain"/>
    <property type="match status" value="1"/>
</dbReference>
<proteinExistence type="predicted"/>
<feature type="repeat" description="TPR" evidence="1">
    <location>
        <begin position="148"/>
        <end position="181"/>
    </location>
</feature>
<dbReference type="AlphaFoldDB" id="K7A2X2"/>
<dbReference type="InterPro" id="IPR011990">
    <property type="entry name" value="TPR-like_helical_dom_sf"/>
</dbReference>
<keyword evidence="2" id="KW-0812">Transmembrane</keyword>
<dbReference type="SMART" id="SM00028">
    <property type="entry name" value="TPR"/>
    <property type="match status" value="1"/>
</dbReference>
<sequence>MKKIIRFLVLLAVIVVGFYLLMTGLVIFAGLAAAVGLVWLYLRYFGKGSNVTYSSKGVTIDQVSASVPTSGSTSEEAKEADVVEELRAETVDPEVEVKPDTHDVYALYNLYEIEARAYCASPGPKLPTIVDDIIALTNHVDADDQLRAKTYRLLGELYEANDNVVSALDYYETALALDAKVGVKRKITKLQKMTES</sequence>
<dbReference type="RefSeq" id="WP_006013197.1">
    <property type="nucleotide sequence ID" value="NZ_BAEQ01000050.1"/>
</dbReference>
<evidence type="ECO:0000256" key="2">
    <source>
        <dbReference type="SAM" id="Phobius"/>
    </source>
</evidence>